<dbReference type="InterPro" id="IPR015191">
    <property type="entry name" value="SelB_WHD4"/>
</dbReference>
<evidence type="ECO:0000256" key="1">
    <source>
        <dbReference type="ARBA" id="ARBA00004496"/>
    </source>
</evidence>
<evidence type="ECO:0000256" key="5">
    <source>
        <dbReference type="ARBA" id="ARBA00023134"/>
    </source>
</evidence>
<keyword evidence="4" id="KW-0648">Protein biosynthesis</keyword>
<protein>
    <recommendedName>
        <fullName evidence="2">Selenocysteine-specific elongation factor</fullName>
    </recommendedName>
    <alternativeName>
        <fullName evidence="7">SelB translation factor</fullName>
    </alternativeName>
</protein>
<keyword evidence="5" id="KW-0547">Nucleotide-binding</keyword>
<evidence type="ECO:0000313" key="10">
    <source>
        <dbReference type="Proteomes" id="UP000198716"/>
    </source>
</evidence>
<evidence type="ECO:0000313" key="9">
    <source>
        <dbReference type="EMBL" id="SFD98407.1"/>
    </source>
</evidence>
<dbReference type="Gene3D" id="3.40.50.300">
    <property type="entry name" value="P-loop containing nucleotide triphosphate hydrolases"/>
    <property type="match status" value="1"/>
</dbReference>
<dbReference type="GO" id="GO:0003723">
    <property type="term" value="F:RNA binding"/>
    <property type="evidence" value="ECO:0007669"/>
    <property type="project" value="InterPro"/>
</dbReference>
<dbReference type="GO" id="GO:0003924">
    <property type="term" value="F:GTPase activity"/>
    <property type="evidence" value="ECO:0007669"/>
    <property type="project" value="InterPro"/>
</dbReference>
<feature type="domain" description="Tr-type G" evidence="8">
    <location>
        <begin position="1"/>
        <end position="170"/>
    </location>
</feature>
<dbReference type="GO" id="GO:0001514">
    <property type="term" value="P:selenocysteine incorporation"/>
    <property type="evidence" value="ECO:0007669"/>
    <property type="project" value="InterPro"/>
</dbReference>
<dbReference type="InterPro" id="IPR004535">
    <property type="entry name" value="Transl_elong_SelB"/>
</dbReference>
<keyword evidence="9" id="KW-0251">Elongation factor</keyword>
<dbReference type="InterPro" id="IPR036388">
    <property type="entry name" value="WH-like_DNA-bd_sf"/>
</dbReference>
<dbReference type="GO" id="GO:0005525">
    <property type="term" value="F:GTP binding"/>
    <property type="evidence" value="ECO:0007669"/>
    <property type="project" value="UniProtKB-KW"/>
</dbReference>
<dbReference type="AlphaFoldDB" id="A0A1I1WTC8"/>
<dbReference type="SUPFAM" id="SSF52540">
    <property type="entry name" value="P-loop containing nucleoside triphosphate hydrolases"/>
    <property type="match status" value="1"/>
</dbReference>
<dbReference type="Gene3D" id="1.10.10.10">
    <property type="entry name" value="Winged helix-like DNA-binding domain superfamily/Winged helix DNA-binding domain"/>
    <property type="match status" value="1"/>
</dbReference>
<organism evidence="9 10">
    <name type="scientific">Actinopolyspora alba</name>
    <dbReference type="NCBI Taxonomy" id="673379"/>
    <lineage>
        <taxon>Bacteria</taxon>
        <taxon>Bacillati</taxon>
        <taxon>Actinomycetota</taxon>
        <taxon>Actinomycetes</taxon>
        <taxon>Actinopolysporales</taxon>
        <taxon>Actinopolysporaceae</taxon>
        <taxon>Actinopolyspora</taxon>
        <taxon>Actinopolyspora alba group</taxon>
    </lineage>
</organism>
<sequence>MRVIATAGHVDHGKSTLIKALTGSDPDRWAEERRRGLTIDLGFAWTTLPGGETMAFVDVPGHQRFVRNMLAGVGEVAGVLFVVAADEGWMPQSDEHLEALHALRVRRGVLAITRGDLADPRPALEQARRRLAGSSLAGLPEVVVSGTTGAGLPELTGKLDDLAGLLPNPDPTADVRLWLDRCFSVRGAGTVVTATLSAGTLTRGDELVVAGTGKRVTVRGLRSLGEEHETVRATARVALNLRGVHAGELDRGDALLTPGAWRSTDRVDVLLRDGGSGELPRELGMHIGAATSEVRLRPLGADTARLSLRVGLPLRIGDNALLRDAGQHRIPAGVHVLDARPPELRRRGAAAARARELERARDQPAGAVLLARDRAIRASELRVLGAAPPPHALVAGDWLLDPTARDEYATQLVELLEGVHGEDPMADGLSEQEAVRQLCLPHASLLPLVLNSAAAAGIGTGDGRLRLRGPELSEHVRRGVTVIRARLARHPFDAPTAAELRELGLDSEQLGAANKAGQLLRIGEGIHLLPGALRRARDVLAALPEPFTPSEARDALETSRRVVVPLLERLAREGYTRRLPDGTHRVR</sequence>
<dbReference type="GO" id="GO:0005829">
    <property type="term" value="C:cytosol"/>
    <property type="evidence" value="ECO:0007669"/>
    <property type="project" value="TreeGrafter"/>
</dbReference>
<accession>A0A1I1WTC8</accession>
<comment type="function">
    <text evidence="6">Translation factor necessary for the incorporation of selenocysteine into proteins. It probably replaces EF-Tu for the insertion of selenocysteine directed by the UGA codon. SelB binds GTP and GDP.</text>
</comment>
<name>A0A1I1WTC8_9ACTN</name>
<dbReference type="PANTHER" id="PTHR43721:SF22">
    <property type="entry name" value="ELONGATION FACTOR TU, MITOCHONDRIAL"/>
    <property type="match status" value="1"/>
</dbReference>
<gene>
    <name evidence="9" type="ORF">SAMN04487819_10694</name>
</gene>
<dbReference type="PROSITE" id="PS51722">
    <property type="entry name" value="G_TR_2"/>
    <property type="match status" value="1"/>
</dbReference>
<keyword evidence="3" id="KW-0963">Cytoplasm</keyword>
<evidence type="ECO:0000256" key="4">
    <source>
        <dbReference type="ARBA" id="ARBA00022917"/>
    </source>
</evidence>
<evidence type="ECO:0000256" key="3">
    <source>
        <dbReference type="ARBA" id="ARBA00022490"/>
    </source>
</evidence>
<dbReference type="InterPro" id="IPR027417">
    <property type="entry name" value="P-loop_NTPase"/>
</dbReference>
<dbReference type="Proteomes" id="UP000198716">
    <property type="component" value="Unassembled WGS sequence"/>
</dbReference>
<dbReference type="GO" id="GO:0003746">
    <property type="term" value="F:translation elongation factor activity"/>
    <property type="evidence" value="ECO:0007669"/>
    <property type="project" value="UniProtKB-KW"/>
</dbReference>
<keyword evidence="10" id="KW-1185">Reference proteome</keyword>
<dbReference type="InterPro" id="IPR036390">
    <property type="entry name" value="WH_DNA-bd_sf"/>
</dbReference>
<dbReference type="PANTHER" id="PTHR43721">
    <property type="entry name" value="ELONGATION FACTOR TU-RELATED"/>
    <property type="match status" value="1"/>
</dbReference>
<evidence type="ECO:0000256" key="6">
    <source>
        <dbReference type="ARBA" id="ARBA00025526"/>
    </source>
</evidence>
<dbReference type="Pfam" id="PF09107">
    <property type="entry name" value="WHD_3rd_SelB"/>
    <property type="match status" value="1"/>
</dbReference>
<reference evidence="10" key="1">
    <citation type="submission" date="2016-10" db="EMBL/GenBank/DDBJ databases">
        <authorList>
            <person name="Varghese N."/>
            <person name="Submissions S."/>
        </authorList>
    </citation>
    <scope>NUCLEOTIDE SEQUENCE [LARGE SCALE GENOMIC DNA]</scope>
    <source>
        <strain evidence="10">DSM 45004</strain>
    </source>
</reference>
<dbReference type="InterPro" id="IPR004161">
    <property type="entry name" value="EFTu-like_2"/>
</dbReference>
<dbReference type="InterPro" id="IPR000795">
    <property type="entry name" value="T_Tr_GTP-bd_dom"/>
</dbReference>
<dbReference type="SUPFAM" id="SSF50447">
    <property type="entry name" value="Translation proteins"/>
    <property type="match status" value="1"/>
</dbReference>
<evidence type="ECO:0000256" key="7">
    <source>
        <dbReference type="ARBA" id="ARBA00031615"/>
    </source>
</evidence>
<dbReference type="InterPro" id="IPR050055">
    <property type="entry name" value="EF-Tu_GTPase"/>
</dbReference>
<dbReference type="NCBIfam" id="TIGR00475">
    <property type="entry name" value="selB"/>
    <property type="match status" value="1"/>
</dbReference>
<dbReference type="InterPro" id="IPR009000">
    <property type="entry name" value="Transl_B-barrel_sf"/>
</dbReference>
<dbReference type="SUPFAM" id="SSF46785">
    <property type="entry name" value="Winged helix' DNA-binding domain"/>
    <property type="match status" value="1"/>
</dbReference>
<dbReference type="EMBL" id="FOMZ01000006">
    <property type="protein sequence ID" value="SFD98407.1"/>
    <property type="molecule type" value="Genomic_DNA"/>
</dbReference>
<dbReference type="RefSeq" id="WP_092926505.1">
    <property type="nucleotide sequence ID" value="NZ_FOMZ01000006.1"/>
</dbReference>
<dbReference type="Pfam" id="PF00009">
    <property type="entry name" value="GTP_EFTU"/>
    <property type="match status" value="1"/>
</dbReference>
<evidence type="ECO:0000259" key="8">
    <source>
        <dbReference type="PROSITE" id="PS51722"/>
    </source>
</evidence>
<proteinExistence type="predicted"/>
<dbReference type="Gene3D" id="2.40.30.10">
    <property type="entry name" value="Translation factors"/>
    <property type="match status" value="1"/>
</dbReference>
<evidence type="ECO:0000256" key="2">
    <source>
        <dbReference type="ARBA" id="ARBA00015953"/>
    </source>
</evidence>
<keyword evidence="5" id="KW-0342">GTP-binding</keyword>
<dbReference type="CDD" id="cd04171">
    <property type="entry name" value="SelB"/>
    <property type="match status" value="1"/>
</dbReference>
<dbReference type="Pfam" id="PF03144">
    <property type="entry name" value="GTP_EFTU_D2"/>
    <property type="match status" value="1"/>
</dbReference>
<comment type="subcellular location">
    <subcellularLocation>
        <location evidence="1">Cytoplasm</location>
    </subcellularLocation>
</comment>